<organism evidence="2 3">
    <name type="scientific">Mycena rosella</name>
    <name type="common">Pink bonnet</name>
    <name type="synonym">Agaricus rosellus</name>
    <dbReference type="NCBI Taxonomy" id="1033263"/>
    <lineage>
        <taxon>Eukaryota</taxon>
        <taxon>Fungi</taxon>
        <taxon>Dikarya</taxon>
        <taxon>Basidiomycota</taxon>
        <taxon>Agaricomycotina</taxon>
        <taxon>Agaricomycetes</taxon>
        <taxon>Agaricomycetidae</taxon>
        <taxon>Agaricales</taxon>
        <taxon>Marasmiineae</taxon>
        <taxon>Mycenaceae</taxon>
        <taxon>Mycena</taxon>
    </lineage>
</organism>
<dbReference type="PANTHER" id="PTHR35371">
    <property type="entry name" value="INNER MEMBRANE PROTEIN"/>
    <property type="match status" value="1"/>
</dbReference>
<protein>
    <recommendedName>
        <fullName evidence="4">MAPEG family protein</fullName>
    </recommendedName>
</protein>
<keyword evidence="1" id="KW-0812">Transmembrane</keyword>
<name>A0AAD7GCE5_MYCRO</name>
<feature type="transmembrane region" description="Helical" evidence="1">
    <location>
        <begin position="127"/>
        <end position="144"/>
    </location>
</feature>
<accession>A0AAD7GCE5</accession>
<feature type="transmembrane region" description="Helical" evidence="1">
    <location>
        <begin position="151"/>
        <end position="169"/>
    </location>
</feature>
<dbReference type="AlphaFoldDB" id="A0AAD7GCE5"/>
<sequence length="171" mass="17899">MLAAPTGLGARLLTPLLSRALVAASNGASTAESSPQRAIALLTAGYVAAVYIGSAAMSSYGQLLGNKAGYKNKEPRFNKRNIPSGLPHRMIATHEALYDIFPAYAVTAALLAATLTPQSSAAPLNALVLHVFFKLAVYWPAYLLDVDVVRSYSHMCAVAALLVGLWGVVAA</sequence>
<evidence type="ECO:0000256" key="1">
    <source>
        <dbReference type="SAM" id="Phobius"/>
    </source>
</evidence>
<keyword evidence="3" id="KW-1185">Reference proteome</keyword>
<evidence type="ECO:0000313" key="2">
    <source>
        <dbReference type="EMBL" id="KAJ7687856.1"/>
    </source>
</evidence>
<keyword evidence="1" id="KW-1133">Transmembrane helix</keyword>
<feature type="transmembrane region" description="Helical" evidence="1">
    <location>
        <begin position="96"/>
        <end position="115"/>
    </location>
</feature>
<dbReference type="Proteomes" id="UP001221757">
    <property type="component" value="Unassembled WGS sequence"/>
</dbReference>
<evidence type="ECO:0008006" key="4">
    <source>
        <dbReference type="Google" id="ProtNLM"/>
    </source>
</evidence>
<proteinExistence type="predicted"/>
<dbReference type="EMBL" id="JARKIE010000084">
    <property type="protein sequence ID" value="KAJ7687856.1"/>
    <property type="molecule type" value="Genomic_DNA"/>
</dbReference>
<comment type="caution">
    <text evidence="2">The sequence shown here is derived from an EMBL/GenBank/DDBJ whole genome shotgun (WGS) entry which is preliminary data.</text>
</comment>
<gene>
    <name evidence="2" type="ORF">B0H17DRAFT_1300002</name>
</gene>
<dbReference type="PANTHER" id="PTHR35371:SF1">
    <property type="entry name" value="BLR7753 PROTEIN"/>
    <property type="match status" value="1"/>
</dbReference>
<evidence type="ECO:0000313" key="3">
    <source>
        <dbReference type="Proteomes" id="UP001221757"/>
    </source>
</evidence>
<keyword evidence="1" id="KW-0472">Membrane</keyword>
<reference evidence="2" key="1">
    <citation type="submission" date="2023-03" db="EMBL/GenBank/DDBJ databases">
        <title>Massive genome expansion in bonnet fungi (Mycena s.s.) driven by repeated elements and novel gene families across ecological guilds.</title>
        <authorList>
            <consortium name="Lawrence Berkeley National Laboratory"/>
            <person name="Harder C.B."/>
            <person name="Miyauchi S."/>
            <person name="Viragh M."/>
            <person name="Kuo A."/>
            <person name="Thoen E."/>
            <person name="Andreopoulos B."/>
            <person name="Lu D."/>
            <person name="Skrede I."/>
            <person name="Drula E."/>
            <person name="Henrissat B."/>
            <person name="Morin E."/>
            <person name="Kohler A."/>
            <person name="Barry K."/>
            <person name="LaButti K."/>
            <person name="Morin E."/>
            <person name="Salamov A."/>
            <person name="Lipzen A."/>
            <person name="Mereny Z."/>
            <person name="Hegedus B."/>
            <person name="Baldrian P."/>
            <person name="Stursova M."/>
            <person name="Weitz H."/>
            <person name="Taylor A."/>
            <person name="Grigoriev I.V."/>
            <person name="Nagy L.G."/>
            <person name="Martin F."/>
            <person name="Kauserud H."/>
        </authorList>
    </citation>
    <scope>NUCLEOTIDE SEQUENCE</scope>
    <source>
        <strain evidence="2">CBHHK067</strain>
    </source>
</reference>
<feature type="transmembrane region" description="Helical" evidence="1">
    <location>
        <begin position="37"/>
        <end position="57"/>
    </location>
</feature>